<dbReference type="InterPro" id="IPR045570">
    <property type="entry name" value="Metalloprtase-TldD/E_cen_dom"/>
</dbReference>
<dbReference type="GO" id="GO:0008237">
    <property type="term" value="F:metallopeptidase activity"/>
    <property type="evidence" value="ECO:0007669"/>
    <property type="project" value="InterPro"/>
</dbReference>
<dbReference type="InterPro" id="IPR045569">
    <property type="entry name" value="Metalloprtase-TldD/E_C"/>
</dbReference>
<evidence type="ECO:0000313" key="4">
    <source>
        <dbReference type="EMBL" id="AJC71407.1"/>
    </source>
</evidence>
<dbReference type="GeneID" id="27134799"/>
<reference evidence="4 5" key="1">
    <citation type="submission" date="2014-01" db="EMBL/GenBank/DDBJ databases">
        <title>Genome sequencing of Thermococcus guaymasensis.</title>
        <authorList>
            <person name="Zhang X."/>
            <person name="Alvare G."/>
            <person name="Fristensky B."/>
            <person name="Chen L."/>
            <person name="Suen T."/>
            <person name="Chen Q."/>
            <person name="Ma K."/>
        </authorList>
    </citation>
    <scope>NUCLEOTIDE SEQUENCE [LARGE SCALE GENOMIC DNA]</scope>
    <source>
        <strain evidence="4 5">DSM 11113</strain>
    </source>
</reference>
<keyword evidence="5" id="KW-1185">Reference proteome</keyword>
<evidence type="ECO:0000259" key="3">
    <source>
        <dbReference type="Pfam" id="PF19290"/>
    </source>
</evidence>
<dbReference type="Pfam" id="PF19289">
    <property type="entry name" value="PmbA_TldD_3rd"/>
    <property type="match status" value="1"/>
</dbReference>
<dbReference type="STRING" id="1432656.X802_03915"/>
<dbReference type="Gene3D" id="3.30.2290.10">
    <property type="entry name" value="PmbA/TldD superfamily"/>
    <property type="match status" value="1"/>
</dbReference>
<dbReference type="AlphaFoldDB" id="A0A0X1KJJ3"/>
<dbReference type="InterPro" id="IPR002510">
    <property type="entry name" value="Metalloprtase-TldD/E_N"/>
</dbReference>
<dbReference type="OrthoDB" id="84520at2157"/>
<protein>
    <submittedName>
        <fullName evidence="4">Peptidase</fullName>
    </submittedName>
</protein>
<dbReference type="EMBL" id="CP007140">
    <property type="protein sequence ID" value="AJC71407.1"/>
    <property type="molecule type" value="Genomic_DNA"/>
</dbReference>
<evidence type="ECO:0000259" key="2">
    <source>
        <dbReference type="Pfam" id="PF19289"/>
    </source>
</evidence>
<dbReference type="SUPFAM" id="SSF111283">
    <property type="entry name" value="Putative modulator of DNA gyrase, PmbA/TldD"/>
    <property type="match status" value="1"/>
</dbReference>
<feature type="domain" description="Metalloprotease TldD/E central" evidence="3">
    <location>
        <begin position="112"/>
        <end position="211"/>
    </location>
</feature>
<feature type="domain" description="Metalloprotease TldD/E N-terminal" evidence="1">
    <location>
        <begin position="18"/>
        <end position="84"/>
    </location>
</feature>
<organism evidence="4 5">
    <name type="scientific">Thermococcus guaymasensis DSM 11113</name>
    <dbReference type="NCBI Taxonomy" id="1432656"/>
    <lineage>
        <taxon>Archaea</taxon>
        <taxon>Methanobacteriati</taxon>
        <taxon>Methanobacteriota</taxon>
        <taxon>Thermococci</taxon>
        <taxon>Thermococcales</taxon>
        <taxon>Thermococcaceae</taxon>
        <taxon>Thermococcus</taxon>
    </lineage>
</organism>
<dbReference type="PATRIC" id="fig|1432656.3.peg.760"/>
<dbReference type="PANTHER" id="PTHR43421">
    <property type="entry name" value="METALLOPROTEASE PMBA"/>
    <property type="match status" value="1"/>
</dbReference>
<evidence type="ECO:0000313" key="5">
    <source>
        <dbReference type="Proteomes" id="UP000062043"/>
    </source>
</evidence>
<dbReference type="GO" id="GO:0005829">
    <property type="term" value="C:cytosol"/>
    <property type="evidence" value="ECO:0007669"/>
    <property type="project" value="TreeGrafter"/>
</dbReference>
<sequence>MEAIEKLTRILHRKNVEWEIYWEAGRSTSFRAERERLERAQEKFFSGIGLRIGLNGRVGFSYITGLPKDEKRLTELVKRAEKLARVGSKPFKGFPEPNGKFPEIKGLYDRAIDELDFDEAHSLAKEFVDEMKGIKGEQEEYTLSGAMSFGTVNTGIANSNGIEEEEPRTGMSMWVYAVKKGQRSGSGYASQTYTTLQGVHEGEELIRRAMEEADLSQKAEKIEGFSGEVLLEPQAVEALVYLFLENLYGEGVYYSRSCFSVDDLGKEVLSEKISIADDPTIEFSPGSYSFDGEGVPGKKKALVSTGELKSFLLDHTYAALLGLESTGNAVRDFRSVPKIGTSNVLVQKGEEKLEDWEGIIVSKVFGEHTANPVTGEFSLTVELGYVVRNGEAKPFSGNMVSGNVFDVLRKVSWVGKEVERRGSFYSPKIVTEVRLV</sequence>
<name>A0A0X1KJJ3_9EURY</name>
<dbReference type="Pfam" id="PF01523">
    <property type="entry name" value="PmbA_TldD_1st"/>
    <property type="match status" value="1"/>
</dbReference>
<dbReference type="PANTHER" id="PTHR43421:SF1">
    <property type="entry name" value="METALLOPROTEASE PMBA"/>
    <property type="match status" value="1"/>
</dbReference>
<feature type="domain" description="Metalloprotease TldD/E C-terminal" evidence="2">
    <location>
        <begin position="228"/>
        <end position="431"/>
    </location>
</feature>
<dbReference type="InterPro" id="IPR047657">
    <property type="entry name" value="PmbA"/>
</dbReference>
<proteinExistence type="predicted"/>
<dbReference type="RefSeq" id="WP_062371149.1">
    <property type="nucleotide sequence ID" value="NZ_CP007140.1"/>
</dbReference>
<dbReference type="Proteomes" id="UP000062043">
    <property type="component" value="Chromosome"/>
</dbReference>
<gene>
    <name evidence="4" type="ORF">X802_03915</name>
</gene>
<accession>A0A0X1KJJ3</accession>
<dbReference type="InterPro" id="IPR035068">
    <property type="entry name" value="TldD/PmbA_N"/>
</dbReference>
<dbReference type="Pfam" id="PF19290">
    <property type="entry name" value="PmbA_TldD_2nd"/>
    <property type="match status" value="1"/>
</dbReference>
<evidence type="ECO:0000259" key="1">
    <source>
        <dbReference type="Pfam" id="PF01523"/>
    </source>
</evidence>
<dbReference type="InterPro" id="IPR036059">
    <property type="entry name" value="TldD/PmbA_sf"/>
</dbReference>
<dbReference type="KEGG" id="tgy:X802_03915"/>
<dbReference type="GO" id="GO:0006508">
    <property type="term" value="P:proteolysis"/>
    <property type="evidence" value="ECO:0007669"/>
    <property type="project" value="InterPro"/>
</dbReference>